<dbReference type="RefSeq" id="WP_013321171.1">
    <property type="nucleotide sequence ID" value="NC_014501.1"/>
</dbReference>
<evidence type="ECO:0000313" key="2">
    <source>
        <dbReference type="EMBL" id="ADN13064.1"/>
    </source>
</evidence>
<keyword evidence="3" id="KW-1185">Reference proteome</keyword>
<dbReference type="Pfam" id="PF05272">
    <property type="entry name" value="VapE-like_dom"/>
    <property type="match status" value="1"/>
</dbReference>
<gene>
    <name evidence="2" type="ordered locus">Cyan7822_1055</name>
</gene>
<evidence type="ECO:0000313" key="3">
    <source>
        <dbReference type="Proteomes" id="UP000008206"/>
    </source>
</evidence>
<dbReference type="PANTHER" id="PTHR34985">
    <property type="entry name" value="SLR0554 PROTEIN"/>
    <property type="match status" value="1"/>
</dbReference>
<dbReference type="InterPro" id="IPR027417">
    <property type="entry name" value="P-loop_NTPase"/>
</dbReference>
<dbReference type="Proteomes" id="UP000008206">
    <property type="component" value="Chromosome"/>
</dbReference>
<dbReference type="EMBL" id="CP002198">
    <property type="protein sequence ID" value="ADN13064.1"/>
    <property type="molecule type" value="Genomic_DNA"/>
</dbReference>
<name>E0UET4_GLOV7</name>
<accession>E0UET4</accession>
<dbReference type="PANTHER" id="PTHR34985:SF1">
    <property type="entry name" value="SLR0554 PROTEIN"/>
    <property type="match status" value="1"/>
</dbReference>
<dbReference type="eggNOG" id="COG5545">
    <property type="taxonomic scope" value="Bacteria"/>
</dbReference>
<dbReference type="AlphaFoldDB" id="E0UET4"/>
<sequence>MYSSFYHPNKEKTTRNRFIISNYVQFLKATAEPNKYECPVCSGQNLNIAQDGKFSCLDNQCENQKISSKLKKLKKEAIKEQKQQNIENRLGKDATEILFKDVPRISKAPQLLDFLRLKFADRITWNVRTQKICLDGKEIETSSLRVFFGDMFGIDASEDLWKACLLRIAEENEFDPVKDYLLKCQLNTQVRDIKNLASEFLGCNEPLYNEYLYRWLIGAVRRVFEPGSKFDNALVLYGNQGVGKTSFFEILGSGFFSNSMTGKLDKDDYMILAQSWVLEWGELDGFTSKTYHATIKHFLSKREDSYRVPYGKNLLKMPRRSVIVGTTNSDNFLSDPSGNRRFWIIPVRKQQIDLELLKGSVKSIWSSAVIDYQKGISDNLPKEFWKLQEEDNNYYEYEDPWENYIIECTKQTLQKEGEDFQGINSNEFFNFLNTNGMTVSKDKKNEMRLSDILKKLGFSKERVRKKGRQVRVYFPPENLKLEQNIERDNLSDLFAD</sequence>
<organism evidence="2 3">
    <name type="scientific">Gloeothece verrucosa (strain PCC 7822)</name>
    <name type="common">Cyanothece sp. (strain PCC 7822)</name>
    <dbReference type="NCBI Taxonomy" id="497965"/>
    <lineage>
        <taxon>Bacteria</taxon>
        <taxon>Bacillati</taxon>
        <taxon>Cyanobacteriota</taxon>
        <taxon>Cyanophyceae</taxon>
        <taxon>Oscillatoriophycideae</taxon>
        <taxon>Chroococcales</taxon>
        <taxon>Aphanothecaceae</taxon>
        <taxon>Gloeothece</taxon>
        <taxon>Gloeothece verrucosa</taxon>
    </lineage>
</organism>
<dbReference type="KEGG" id="cyj:Cyan7822_1055"/>
<dbReference type="HOGENOM" id="CLU_549485_0_0_3"/>
<dbReference type="STRING" id="497965.Cyan7822_1055"/>
<evidence type="ECO:0000259" key="1">
    <source>
        <dbReference type="Pfam" id="PF05272"/>
    </source>
</evidence>
<dbReference type="SUPFAM" id="SSF52540">
    <property type="entry name" value="P-loop containing nucleoside triphosphate hydrolases"/>
    <property type="match status" value="1"/>
</dbReference>
<feature type="domain" description="Virulence-associated protein E-like" evidence="1">
    <location>
        <begin position="188"/>
        <end position="396"/>
    </location>
</feature>
<protein>
    <submittedName>
        <fullName evidence="2">Virulence-associated E family protein</fullName>
    </submittedName>
</protein>
<dbReference type="OrthoDB" id="9763644at2"/>
<dbReference type="InterPro" id="IPR007936">
    <property type="entry name" value="VapE-like_dom"/>
</dbReference>
<reference evidence="3" key="1">
    <citation type="journal article" date="2011" name="MBio">
        <title>Novel metabolic attributes of the genus Cyanothece, comprising a group of unicellular nitrogen-fixing Cyanobacteria.</title>
        <authorList>
            <person name="Bandyopadhyay A."/>
            <person name="Elvitigala T."/>
            <person name="Welsh E."/>
            <person name="Stockel J."/>
            <person name="Liberton M."/>
            <person name="Min H."/>
            <person name="Sherman L.A."/>
            <person name="Pakrasi H.B."/>
        </authorList>
    </citation>
    <scope>NUCLEOTIDE SEQUENCE [LARGE SCALE GENOMIC DNA]</scope>
    <source>
        <strain evidence="3">PCC 7822</strain>
    </source>
</reference>
<proteinExistence type="predicted"/>